<sequence>MTKYIVGVDLGGTRIKIGLVNTNGDIVQEWSIPTNKEKEGSMILPDIVTALNKKFERKEIVKKSILGIGIGVAGNVDYKTGYVRGAYNLNWKHKISVKSELQEKMGVPVFVENDSNVAALGEHLVGNCKLDDSFVLITLGTGIGAGMVINGNLYRGATGCSGEIGHDTVVPNGPLCTCGKRGCLETVASATGVVNVAKMLAEQTSQVSQIKDSLKEHKNISSKEIFEAAEFQHDEFAKEVVDKIADYLGHASADIANMLNPNSIVFGGGVSAAGEFLRRRIEHYYHYYVFKPNEEATKIKMAGLQNNAGIVGAAALVMDEI</sequence>
<dbReference type="GO" id="GO:0004340">
    <property type="term" value="F:glucokinase activity"/>
    <property type="evidence" value="ECO:0007669"/>
    <property type="project" value="UniProtKB-EC"/>
</dbReference>
<evidence type="ECO:0000256" key="4">
    <source>
        <dbReference type="ARBA" id="ARBA00022679"/>
    </source>
</evidence>
<dbReference type="GO" id="GO:0006096">
    <property type="term" value="P:glycolytic process"/>
    <property type="evidence" value="ECO:0007669"/>
    <property type="project" value="InterPro"/>
</dbReference>
<dbReference type="Gene3D" id="3.30.420.40">
    <property type="match status" value="2"/>
</dbReference>
<proteinExistence type="inferred from homology"/>
<keyword evidence="5" id="KW-0547">Nucleotide-binding</keyword>
<keyword evidence="10" id="KW-1185">Reference proteome</keyword>
<dbReference type="InterPro" id="IPR043129">
    <property type="entry name" value="ATPase_NBD"/>
</dbReference>
<evidence type="ECO:0000256" key="2">
    <source>
        <dbReference type="ARBA" id="ARBA00012323"/>
    </source>
</evidence>
<dbReference type="RefSeq" id="WP_057752722.1">
    <property type="nucleotide sequence ID" value="NZ_BJVH01000012.1"/>
</dbReference>
<comment type="caution">
    <text evidence="9">The sequence shown here is derived from an EMBL/GenBank/DDBJ whole genome shotgun (WGS) entry which is preliminary data.</text>
</comment>
<evidence type="ECO:0000256" key="6">
    <source>
        <dbReference type="ARBA" id="ARBA00022777"/>
    </source>
</evidence>
<keyword evidence="7" id="KW-0067">ATP-binding</keyword>
<evidence type="ECO:0000256" key="5">
    <source>
        <dbReference type="ARBA" id="ARBA00022741"/>
    </source>
</evidence>
<keyword evidence="4" id="KW-0808">Transferase</keyword>
<dbReference type="InterPro" id="IPR049874">
    <property type="entry name" value="ROK_cs"/>
</dbReference>
<gene>
    <name evidence="9" type="ORF">IV80_GL000551</name>
</gene>
<dbReference type="PANTHER" id="PTHR18964">
    <property type="entry name" value="ROK (REPRESSOR, ORF, KINASE) FAMILY"/>
    <property type="match status" value="1"/>
</dbReference>
<dbReference type="OrthoDB" id="9810372at2"/>
<evidence type="ECO:0000256" key="3">
    <source>
        <dbReference type="ARBA" id="ARBA00014701"/>
    </source>
</evidence>
<evidence type="ECO:0000313" key="9">
    <source>
        <dbReference type="EMBL" id="KRN65041.1"/>
    </source>
</evidence>
<keyword evidence="6 9" id="KW-0418">Kinase</keyword>
<evidence type="ECO:0000313" key="10">
    <source>
        <dbReference type="Proteomes" id="UP000051568"/>
    </source>
</evidence>
<name>A0A0R2IJ80_9LACO</name>
<comment type="similarity">
    <text evidence="1">Belongs to the ROK (NagC/XylR) family.</text>
</comment>
<dbReference type="Proteomes" id="UP000051568">
    <property type="component" value="Unassembled WGS sequence"/>
</dbReference>
<dbReference type="InterPro" id="IPR004654">
    <property type="entry name" value="ROK_glcA"/>
</dbReference>
<evidence type="ECO:0000256" key="8">
    <source>
        <dbReference type="ARBA" id="ARBA00032386"/>
    </source>
</evidence>
<dbReference type="PATRIC" id="fig|319652.3.peg.558"/>
<dbReference type="SUPFAM" id="SSF53067">
    <property type="entry name" value="Actin-like ATPase domain"/>
    <property type="match status" value="1"/>
</dbReference>
<dbReference type="GO" id="GO:0005524">
    <property type="term" value="F:ATP binding"/>
    <property type="evidence" value="ECO:0007669"/>
    <property type="project" value="UniProtKB-KW"/>
</dbReference>
<accession>A0A0R2IJ80</accession>
<dbReference type="PROSITE" id="PS01125">
    <property type="entry name" value="ROK"/>
    <property type="match status" value="1"/>
</dbReference>
<dbReference type="Pfam" id="PF00480">
    <property type="entry name" value="ROK"/>
    <property type="match status" value="1"/>
</dbReference>
<dbReference type="GO" id="GO:0005737">
    <property type="term" value="C:cytoplasm"/>
    <property type="evidence" value="ECO:0007669"/>
    <property type="project" value="InterPro"/>
</dbReference>
<dbReference type="STRING" id="319652.IV80_GL000551"/>
<dbReference type="NCBIfam" id="TIGR00744">
    <property type="entry name" value="ROK_glcA_fam"/>
    <property type="match status" value="1"/>
</dbReference>
<reference evidence="9 10" key="1">
    <citation type="journal article" date="2015" name="Genome Announc.">
        <title>Expanding the biotechnology potential of lactobacilli through comparative genomics of 213 strains and associated genera.</title>
        <authorList>
            <person name="Sun Z."/>
            <person name="Harris H.M."/>
            <person name="McCann A."/>
            <person name="Guo C."/>
            <person name="Argimon S."/>
            <person name="Zhang W."/>
            <person name="Yang X."/>
            <person name="Jeffery I.B."/>
            <person name="Cooney J.C."/>
            <person name="Kagawa T.F."/>
            <person name="Liu W."/>
            <person name="Song Y."/>
            <person name="Salvetti E."/>
            <person name="Wrobel A."/>
            <person name="Rasinkangas P."/>
            <person name="Parkhill J."/>
            <person name="Rea M.C."/>
            <person name="O'Sullivan O."/>
            <person name="Ritari J."/>
            <person name="Douillard F.P."/>
            <person name="Paul Ross R."/>
            <person name="Yang R."/>
            <person name="Briner A.E."/>
            <person name="Felis G.E."/>
            <person name="de Vos W.M."/>
            <person name="Barrangou R."/>
            <person name="Klaenhammer T.R."/>
            <person name="Caufield P.W."/>
            <person name="Cui Y."/>
            <person name="Zhang H."/>
            <person name="O'Toole P.W."/>
        </authorList>
    </citation>
    <scope>NUCLEOTIDE SEQUENCE [LARGE SCALE GENOMIC DNA]</scope>
    <source>
        <strain evidence="9 10">DSM 17757</strain>
    </source>
</reference>
<evidence type="ECO:0000256" key="1">
    <source>
        <dbReference type="ARBA" id="ARBA00006479"/>
    </source>
</evidence>
<protein>
    <recommendedName>
        <fullName evidence="3">Glucokinase</fullName>
        <ecNumber evidence="2">2.7.1.2</ecNumber>
    </recommendedName>
    <alternativeName>
        <fullName evidence="8">Glucose kinase</fullName>
    </alternativeName>
</protein>
<evidence type="ECO:0000256" key="7">
    <source>
        <dbReference type="ARBA" id="ARBA00022840"/>
    </source>
</evidence>
<dbReference type="InterPro" id="IPR000600">
    <property type="entry name" value="ROK"/>
</dbReference>
<dbReference type="EMBL" id="JQBR01000013">
    <property type="protein sequence ID" value="KRN65041.1"/>
    <property type="molecule type" value="Genomic_DNA"/>
</dbReference>
<dbReference type="PANTHER" id="PTHR18964:SF149">
    <property type="entry name" value="BIFUNCTIONAL UDP-N-ACETYLGLUCOSAMINE 2-EPIMERASE_N-ACETYLMANNOSAMINE KINASE"/>
    <property type="match status" value="1"/>
</dbReference>
<dbReference type="AlphaFoldDB" id="A0A0R2IJ80"/>
<organism evidence="9 10">
    <name type="scientific">Pediococcus cellicola</name>
    <dbReference type="NCBI Taxonomy" id="319652"/>
    <lineage>
        <taxon>Bacteria</taxon>
        <taxon>Bacillati</taxon>
        <taxon>Bacillota</taxon>
        <taxon>Bacilli</taxon>
        <taxon>Lactobacillales</taxon>
        <taxon>Lactobacillaceae</taxon>
        <taxon>Pediococcus</taxon>
    </lineage>
</organism>
<dbReference type="EC" id="2.7.1.2" evidence="2"/>